<comment type="similarity">
    <text evidence="2">Belongs to the glycosyltransferase 2 family.</text>
</comment>
<dbReference type="Proteomes" id="UP001058860">
    <property type="component" value="Chromosome"/>
</dbReference>
<dbReference type="Gene3D" id="3.90.550.10">
    <property type="entry name" value="Spore Coat Polysaccharide Biosynthesis Protein SpsA, Chain A"/>
    <property type="match status" value="1"/>
</dbReference>
<dbReference type="PANTHER" id="PTHR43179:SF12">
    <property type="entry name" value="GALACTOFURANOSYLTRANSFERASE GLFT2"/>
    <property type="match status" value="1"/>
</dbReference>
<comment type="pathway">
    <text evidence="1">Cell wall biogenesis; cell wall polysaccharide biosynthesis.</text>
</comment>
<keyword evidence="3" id="KW-0328">Glycosyltransferase</keyword>
<evidence type="ECO:0000256" key="4">
    <source>
        <dbReference type="ARBA" id="ARBA00022679"/>
    </source>
</evidence>
<dbReference type="CDD" id="cd04185">
    <property type="entry name" value="GT_2_like_b"/>
    <property type="match status" value="1"/>
</dbReference>
<dbReference type="PANTHER" id="PTHR43179">
    <property type="entry name" value="RHAMNOSYLTRANSFERASE WBBL"/>
    <property type="match status" value="1"/>
</dbReference>
<organism evidence="6 7">
    <name type="scientific">Svornostia abyssi</name>
    <dbReference type="NCBI Taxonomy" id="2898438"/>
    <lineage>
        <taxon>Bacteria</taxon>
        <taxon>Bacillati</taxon>
        <taxon>Actinomycetota</taxon>
        <taxon>Thermoleophilia</taxon>
        <taxon>Solirubrobacterales</taxon>
        <taxon>Baekduiaceae</taxon>
        <taxon>Svornostia</taxon>
    </lineage>
</organism>
<reference evidence="7" key="1">
    <citation type="submission" date="2021-11" db="EMBL/GenBank/DDBJ databases">
        <title>Cultivation dependent microbiological survey of springs from the worlds oldest radium mine currently devoted to the extraction of radon-saturated water.</title>
        <authorList>
            <person name="Kapinusova G."/>
            <person name="Smrhova T."/>
            <person name="Strejcek M."/>
            <person name="Suman J."/>
            <person name="Jani K."/>
            <person name="Pajer P."/>
            <person name="Uhlik O."/>
        </authorList>
    </citation>
    <scope>NUCLEOTIDE SEQUENCE [LARGE SCALE GENOMIC DNA]</scope>
    <source>
        <strain evidence="7">J379</strain>
    </source>
</reference>
<proteinExistence type="inferred from homology"/>
<dbReference type="EMBL" id="CP088295">
    <property type="protein sequence ID" value="UUY05039.1"/>
    <property type="molecule type" value="Genomic_DNA"/>
</dbReference>
<name>A0ABY5PK21_9ACTN</name>
<protein>
    <submittedName>
        <fullName evidence="6">Glycosyltransferase family 2 protein</fullName>
    </submittedName>
</protein>
<dbReference type="InterPro" id="IPR001173">
    <property type="entry name" value="Glyco_trans_2-like"/>
</dbReference>
<sequence length="295" mass="32621">MVGAEPAARICAIVVTFNRSELLAECLTRLGAQTRPADEILVVDNASTDGTAAMVAERFPDVTLLRLPENVGGAGGFHAGMRDALARGHDWLWVMDDDTFTVPDTLEQLLAGGARARGDAPMMLSSQVRWKDETLHPMNLPSPRWRDPAFMALGAADGLVGLRNATFVSVALRREAIERYGLPLAHYFIWTDDVELTSRIMRAEPGYLVPESRVYHWTPTAHPAAASSSGDRFYYHVRNSLLLLRGTSLAPMDRIDYARYYVKSLIAFLRERGREPAALKLLARGVRDGLTGETR</sequence>
<evidence type="ECO:0000256" key="2">
    <source>
        <dbReference type="ARBA" id="ARBA00006739"/>
    </source>
</evidence>
<evidence type="ECO:0000313" key="6">
    <source>
        <dbReference type="EMBL" id="UUY05039.1"/>
    </source>
</evidence>
<feature type="domain" description="Glycosyltransferase 2-like" evidence="5">
    <location>
        <begin position="12"/>
        <end position="179"/>
    </location>
</feature>
<dbReference type="SUPFAM" id="SSF53448">
    <property type="entry name" value="Nucleotide-diphospho-sugar transferases"/>
    <property type="match status" value="1"/>
</dbReference>
<accession>A0ABY5PK21</accession>
<keyword evidence="7" id="KW-1185">Reference proteome</keyword>
<evidence type="ECO:0000259" key="5">
    <source>
        <dbReference type="Pfam" id="PF00535"/>
    </source>
</evidence>
<keyword evidence="4" id="KW-0808">Transferase</keyword>
<evidence type="ECO:0000313" key="7">
    <source>
        <dbReference type="Proteomes" id="UP001058860"/>
    </source>
</evidence>
<dbReference type="RefSeq" id="WP_353865508.1">
    <property type="nucleotide sequence ID" value="NZ_CP088295.1"/>
</dbReference>
<evidence type="ECO:0000256" key="3">
    <source>
        <dbReference type="ARBA" id="ARBA00022676"/>
    </source>
</evidence>
<dbReference type="InterPro" id="IPR029044">
    <property type="entry name" value="Nucleotide-diphossugar_trans"/>
</dbReference>
<gene>
    <name evidence="6" type="ORF">LRS13_05785</name>
</gene>
<evidence type="ECO:0000256" key="1">
    <source>
        <dbReference type="ARBA" id="ARBA00004776"/>
    </source>
</evidence>
<dbReference type="Pfam" id="PF00535">
    <property type="entry name" value="Glycos_transf_2"/>
    <property type="match status" value="1"/>
</dbReference>